<dbReference type="RefSeq" id="XP_004261080.1">
    <property type="nucleotide sequence ID" value="XM_004261032.1"/>
</dbReference>
<evidence type="ECO:0000256" key="6">
    <source>
        <dbReference type="ARBA" id="ARBA00022840"/>
    </source>
</evidence>
<dbReference type="Proteomes" id="UP000014680">
    <property type="component" value="Unassembled WGS sequence"/>
</dbReference>
<dbReference type="InterPro" id="IPR002219">
    <property type="entry name" value="PKC_DAG/PE"/>
</dbReference>
<dbReference type="GO" id="GO:0004143">
    <property type="term" value="F:ATP-dependent diacylglycerol kinase activity"/>
    <property type="evidence" value="ECO:0007669"/>
    <property type="project" value="InterPro"/>
</dbReference>
<organism evidence="8 9">
    <name type="scientific">Entamoeba invadens IP1</name>
    <dbReference type="NCBI Taxonomy" id="370355"/>
    <lineage>
        <taxon>Eukaryota</taxon>
        <taxon>Amoebozoa</taxon>
        <taxon>Evosea</taxon>
        <taxon>Archamoebae</taxon>
        <taxon>Mastigamoebida</taxon>
        <taxon>Entamoebidae</taxon>
        <taxon>Entamoeba</taxon>
    </lineage>
</organism>
<protein>
    <recommendedName>
        <fullName evidence="7">Phorbol-ester/DAG-type domain-containing protein</fullName>
    </recommendedName>
</protein>
<keyword evidence="5" id="KW-0862">Zinc</keyword>
<dbReference type="CDD" id="cd20805">
    <property type="entry name" value="C1_DGK_rpt2"/>
    <property type="match status" value="1"/>
</dbReference>
<dbReference type="KEGG" id="eiv:EIN_130380"/>
<keyword evidence="1" id="KW-0808">Transferase</keyword>
<dbReference type="InterPro" id="IPR037607">
    <property type="entry name" value="DGK"/>
</dbReference>
<evidence type="ECO:0000256" key="4">
    <source>
        <dbReference type="ARBA" id="ARBA00022777"/>
    </source>
</evidence>
<accession>A0A0A1UD77</accession>
<dbReference type="SUPFAM" id="SSF111331">
    <property type="entry name" value="NAD kinase/diacylglycerol kinase-like"/>
    <property type="match status" value="1"/>
</dbReference>
<dbReference type="GO" id="GO:0016020">
    <property type="term" value="C:membrane"/>
    <property type="evidence" value="ECO:0007669"/>
    <property type="project" value="TreeGrafter"/>
</dbReference>
<keyword evidence="9" id="KW-1185">Reference proteome</keyword>
<dbReference type="PANTHER" id="PTHR11255">
    <property type="entry name" value="DIACYLGLYCEROL KINASE"/>
    <property type="match status" value="1"/>
</dbReference>
<evidence type="ECO:0000256" key="2">
    <source>
        <dbReference type="ARBA" id="ARBA00022723"/>
    </source>
</evidence>
<dbReference type="SMART" id="SM00045">
    <property type="entry name" value="DAGKa"/>
    <property type="match status" value="1"/>
</dbReference>
<keyword evidence="4" id="KW-0418">Kinase</keyword>
<keyword evidence="6" id="KW-0067">ATP-binding</keyword>
<dbReference type="InterPro" id="IPR046349">
    <property type="entry name" value="C1-like_sf"/>
</dbReference>
<dbReference type="InterPro" id="IPR016064">
    <property type="entry name" value="NAD/diacylglycerol_kinase_sf"/>
</dbReference>
<sequence>MHSKPPLSTSEIRVPYVRGYYSFDFPHINIPLSCHQFLPITEKSFCSVCKCSVTSKNGLICTKCGTIVHTTCRDKAYTSCEEIKSKDKGYTQSLEEYIAVSHSTSQPHLLVQSKTKSDVCQLCNLGIKSTCRKCLCCGAFFHDTCNPLRDCKKCYSSDTNSALQHHFIHGAKNVHLKCFVCKTPIQSNFGFTCVWCGMQVHTECLDKITYYCSCGRFGFLISRPTDLTDQYIFVCHFYTDEYYFLLRSVNPRQLVFDPHDFNIKITKKNVTRNVLFIHSGELRVLHTFLHLLDSNMKILTLQNDVGKALGWSMKLDKAFSYIQNSCESRVDIWELSPYNIEFLGYFGIGIDAYSLTAKTSKDHKIHLERYLDLLIDGVQVDLASYCGVLFMNINTFNGNNNECDETLLDDGEIEVFLFSSFKHFAMCLTDELKPIYYSQAKHVQLNVRRTICAEVDGSPFSLEQGVLHMQCSRQLTCLMYNKQYYK</sequence>
<gene>
    <name evidence="8" type="ORF">EIN_130380</name>
</gene>
<name>A0A0A1UD77_ENTIV</name>
<keyword evidence="3" id="KW-0547">Nucleotide-binding</keyword>
<evidence type="ECO:0000313" key="9">
    <source>
        <dbReference type="Proteomes" id="UP000014680"/>
    </source>
</evidence>
<keyword evidence="2" id="KW-0479">Metal-binding</keyword>
<dbReference type="Pfam" id="PF00609">
    <property type="entry name" value="DAGK_acc"/>
    <property type="match status" value="1"/>
</dbReference>
<evidence type="ECO:0000256" key="3">
    <source>
        <dbReference type="ARBA" id="ARBA00022741"/>
    </source>
</evidence>
<dbReference type="GO" id="GO:0007200">
    <property type="term" value="P:phospholipase C-activating G protein-coupled receptor signaling pathway"/>
    <property type="evidence" value="ECO:0007669"/>
    <property type="project" value="InterPro"/>
</dbReference>
<dbReference type="Gene3D" id="3.30.60.20">
    <property type="match status" value="2"/>
</dbReference>
<dbReference type="OMA" id="CCDSVFH"/>
<dbReference type="PANTHER" id="PTHR11255:SF80">
    <property type="entry name" value="EYE-SPECIFIC DIACYLGLYCEROL KINASE"/>
    <property type="match status" value="1"/>
</dbReference>
<evidence type="ECO:0000259" key="7">
    <source>
        <dbReference type="PROSITE" id="PS50081"/>
    </source>
</evidence>
<dbReference type="GO" id="GO:0046872">
    <property type="term" value="F:metal ion binding"/>
    <property type="evidence" value="ECO:0007669"/>
    <property type="project" value="UniProtKB-KW"/>
</dbReference>
<evidence type="ECO:0000256" key="1">
    <source>
        <dbReference type="ARBA" id="ARBA00022679"/>
    </source>
</evidence>
<feature type="domain" description="Phorbol-ester/DAG-type" evidence="7">
    <location>
        <begin position="164"/>
        <end position="212"/>
    </location>
</feature>
<feature type="domain" description="Phorbol-ester/DAG-type" evidence="7">
    <location>
        <begin position="34"/>
        <end position="80"/>
    </location>
</feature>
<dbReference type="AlphaFoldDB" id="A0A0A1UD77"/>
<dbReference type="EMBL" id="KB206244">
    <property type="protein sequence ID" value="ELP94309.1"/>
    <property type="molecule type" value="Genomic_DNA"/>
</dbReference>
<dbReference type="PROSITE" id="PS00479">
    <property type="entry name" value="ZF_DAG_PE_1"/>
    <property type="match status" value="1"/>
</dbReference>
<dbReference type="GO" id="GO:0005524">
    <property type="term" value="F:ATP binding"/>
    <property type="evidence" value="ECO:0007669"/>
    <property type="project" value="UniProtKB-KW"/>
</dbReference>
<proteinExistence type="predicted"/>
<dbReference type="SMART" id="SM00109">
    <property type="entry name" value="C1"/>
    <property type="match status" value="2"/>
</dbReference>
<evidence type="ECO:0000313" key="8">
    <source>
        <dbReference type="EMBL" id="ELP94309.1"/>
    </source>
</evidence>
<dbReference type="GeneID" id="14893338"/>
<evidence type="ECO:0000256" key="5">
    <source>
        <dbReference type="ARBA" id="ARBA00022833"/>
    </source>
</evidence>
<dbReference type="OrthoDB" id="25041at2759"/>
<dbReference type="PROSITE" id="PS50081">
    <property type="entry name" value="ZF_DAG_PE_2"/>
    <property type="match status" value="2"/>
</dbReference>
<dbReference type="VEuPathDB" id="AmoebaDB:EIN_130380"/>
<reference evidence="8 9" key="1">
    <citation type="submission" date="2012-10" db="EMBL/GenBank/DDBJ databases">
        <authorList>
            <person name="Zafar N."/>
            <person name="Inman J."/>
            <person name="Hall N."/>
            <person name="Lorenzi H."/>
            <person name="Caler E."/>
        </authorList>
    </citation>
    <scope>NUCLEOTIDE SEQUENCE [LARGE SCALE GENOMIC DNA]</scope>
    <source>
        <strain evidence="8 9">IP1</strain>
    </source>
</reference>
<dbReference type="SUPFAM" id="SSF57889">
    <property type="entry name" value="Cysteine-rich domain"/>
    <property type="match status" value="2"/>
</dbReference>
<dbReference type="InterPro" id="IPR000756">
    <property type="entry name" value="Diacylglycerol_kin_accessory"/>
</dbReference>